<evidence type="ECO:0000313" key="2">
    <source>
        <dbReference type="Ensembl" id="ENSXETP00000118104"/>
    </source>
</evidence>
<organism evidence="2">
    <name type="scientific">Xenopus tropicalis</name>
    <name type="common">Western clawed frog</name>
    <name type="synonym">Silurana tropicalis</name>
    <dbReference type="NCBI Taxonomy" id="8364"/>
    <lineage>
        <taxon>Eukaryota</taxon>
        <taxon>Metazoa</taxon>
        <taxon>Chordata</taxon>
        <taxon>Craniata</taxon>
        <taxon>Vertebrata</taxon>
        <taxon>Euteleostomi</taxon>
        <taxon>Amphibia</taxon>
        <taxon>Batrachia</taxon>
        <taxon>Anura</taxon>
        <taxon>Pipoidea</taxon>
        <taxon>Pipidae</taxon>
        <taxon>Xenopodinae</taxon>
        <taxon>Xenopus</taxon>
        <taxon>Silurana</taxon>
    </lineage>
</organism>
<dbReference type="SUPFAM" id="SSF56672">
    <property type="entry name" value="DNA/RNA polymerases"/>
    <property type="match status" value="1"/>
</dbReference>
<feature type="domain" description="Reverse transcriptase" evidence="1">
    <location>
        <begin position="1"/>
        <end position="264"/>
    </location>
</feature>
<dbReference type="GeneTree" id="ENSGT00940000165023"/>
<reference evidence="2" key="1">
    <citation type="journal article" date="2010" name="Science">
        <title>The genome of the Western clawed frog Xenopus tropicalis.</title>
        <authorList>
            <person name="Hellsten U."/>
            <person name="Harland R.M."/>
            <person name="Gilchrist M.J."/>
            <person name="Hendrix D."/>
            <person name="Jurka J."/>
            <person name="Kapitonov V."/>
            <person name="Ovcharenko I."/>
            <person name="Putnam N.H."/>
            <person name="Shu S."/>
            <person name="Taher L."/>
            <person name="Blitz I.L."/>
            <person name="Blumberg B."/>
            <person name="Dichmann D.S."/>
            <person name="Dubchak I."/>
            <person name="Amaya E."/>
            <person name="Detter J.C."/>
            <person name="Fletcher R."/>
            <person name="Gerhard D.S."/>
            <person name="Goodstein D."/>
            <person name="Graves T."/>
            <person name="Grigoriev I.V."/>
            <person name="Grimwood J."/>
            <person name="Kawashima T."/>
            <person name="Lindquist E."/>
            <person name="Lucas S.M."/>
            <person name="Mead P.E."/>
            <person name="Mitros T."/>
            <person name="Ogino H."/>
            <person name="Ohta Y."/>
            <person name="Poliakov A.V."/>
            <person name="Pollet N."/>
            <person name="Robert J."/>
            <person name="Salamov A."/>
            <person name="Sater A.K."/>
            <person name="Schmutz J."/>
            <person name="Terry A."/>
            <person name="Vize P.D."/>
            <person name="Warren W.C."/>
            <person name="Wells D."/>
            <person name="Wills A."/>
            <person name="Wilson R.K."/>
            <person name="Zimmerman L.B."/>
            <person name="Zorn A.M."/>
            <person name="Grainger R."/>
            <person name="Grammer T."/>
            <person name="Khokha M.K."/>
            <person name="Richardson P.M."/>
            <person name="Rokhsar D.S."/>
        </authorList>
    </citation>
    <scope>NUCLEOTIDE SEQUENCE [LARGE SCALE GENOMIC DNA]</scope>
    <source>
        <strain evidence="2">Nigerian</strain>
    </source>
</reference>
<dbReference type="PROSITE" id="PS50878">
    <property type="entry name" value="RT_POL"/>
    <property type="match status" value="1"/>
</dbReference>
<sequence>MLSSYITLIHKEGKDPSKCGSYRPIALLNSDLKLFTKILANRLGNMMPKLINPDQVGFIQGRQARDNTRRAIDLIEVINKQHAPALIMSLDAEKAFDRLNWEYMLKLLQGIGLQGPFLTAIQQLYSTPTATLKLPGATASIISIRNGTRQGCPLSPLLYALSIEPLATAIRNHPDITGPKIKEQEYVISLFADDVLLTLTNPAISLPNLHNLLATYSRISGYKLNIDKTEVLPLNMPKEMKNWLSEKFHYKWKERSLKYLGIHLTNTYKKLYQHNYPPLIQSIKSLLNKWKSQSISWLGRITTVKMSILPKLLFLFETLPISVPKTVLQDIQRSIFQFVWGKSSHRIAKTVMMASKRQGGLAAPNILKYYEATHLRQILGWTTLHTRTRWAQIESLWMEPIHPSVYIWDVSNQHKAQPEALSAVKFTLHIWQCCKNKYRLISQKPLLTPILANPSFPPGMSIMFQTHWKQKALFTVQDFLNPLTNKPLTFETICQKYQTPHTLFYEHIQITHFIQPFISKHIQRPSLTRFEILCRQGLPREA</sequence>
<dbReference type="AlphaFoldDB" id="A0A803KCY8"/>
<dbReference type="PANTHER" id="PTHR31635:SF196">
    <property type="entry name" value="REVERSE TRANSCRIPTASE DOMAIN-CONTAINING PROTEIN-RELATED"/>
    <property type="match status" value="1"/>
</dbReference>
<reference evidence="2" key="2">
    <citation type="submission" date="2021-03" db="UniProtKB">
        <authorList>
            <consortium name="Ensembl"/>
        </authorList>
    </citation>
    <scope>IDENTIFICATION</scope>
</reference>
<name>A0A803KCY8_XENTR</name>
<proteinExistence type="predicted"/>
<dbReference type="InterPro" id="IPR043502">
    <property type="entry name" value="DNA/RNA_pol_sf"/>
</dbReference>
<dbReference type="InParanoid" id="A0A803KCY8"/>
<dbReference type="InterPro" id="IPR000477">
    <property type="entry name" value="RT_dom"/>
</dbReference>
<accession>A0A803KCY8</accession>
<dbReference type="Pfam" id="PF00078">
    <property type="entry name" value="RVT_1"/>
    <property type="match status" value="1"/>
</dbReference>
<protein>
    <recommendedName>
        <fullName evidence="1">Reverse transcriptase domain-containing protein</fullName>
    </recommendedName>
</protein>
<dbReference type="Ensembl" id="ENSXETT00000115272">
    <property type="protein sequence ID" value="ENSXETP00000118104"/>
    <property type="gene ID" value="ENSXETG00000044033"/>
</dbReference>
<dbReference type="PANTHER" id="PTHR31635">
    <property type="entry name" value="REVERSE TRANSCRIPTASE DOMAIN-CONTAINING PROTEIN-RELATED"/>
    <property type="match status" value="1"/>
</dbReference>
<evidence type="ECO:0000259" key="1">
    <source>
        <dbReference type="PROSITE" id="PS50878"/>
    </source>
</evidence>
<dbReference type="CDD" id="cd01650">
    <property type="entry name" value="RT_nLTR_like"/>
    <property type="match status" value="1"/>
</dbReference>